<keyword evidence="11 19" id="KW-0460">Magnesium</keyword>
<feature type="transmembrane region" description="Helical" evidence="19">
    <location>
        <begin position="31"/>
        <end position="52"/>
    </location>
</feature>
<comment type="caution">
    <text evidence="20">The sequence shown here is derived from an EMBL/GenBank/DDBJ whole genome shotgun (WGS) entry which is preliminary data.</text>
</comment>
<accession>A0ABV7T849</accession>
<dbReference type="EC" id="2.7.8.26" evidence="5 19"/>
<reference evidence="21" key="1">
    <citation type="journal article" date="2019" name="Int. J. Syst. Evol. Microbiol.">
        <title>The Global Catalogue of Microorganisms (GCM) 10K type strain sequencing project: providing services to taxonomists for standard genome sequencing and annotation.</title>
        <authorList>
            <consortium name="The Broad Institute Genomics Platform"/>
            <consortium name="The Broad Institute Genome Sequencing Center for Infectious Disease"/>
            <person name="Wu L."/>
            <person name="Ma J."/>
        </authorList>
    </citation>
    <scope>NUCLEOTIDE SEQUENCE [LARGE SCALE GENOMIC DNA]</scope>
    <source>
        <strain evidence="21">KCTC 42447</strain>
    </source>
</reference>
<organism evidence="20 21">
    <name type="scientific">Stutzerimonas tarimensis</name>
    <dbReference type="NCBI Taxonomy" id="1507735"/>
    <lineage>
        <taxon>Bacteria</taxon>
        <taxon>Pseudomonadati</taxon>
        <taxon>Pseudomonadota</taxon>
        <taxon>Gammaproteobacteria</taxon>
        <taxon>Pseudomonadales</taxon>
        <taxon>Pseudomonadaceae</taxon>
        <taxon>Stutzerimonas</taxon>
    </lineage>
</organism>
<comment type="similarity">
    <text evidence="4 19">Belongs to the CobS family.</text>
</comment>
<evidence type="ECO:0000256" key="15">
    <source>
        <dbReference type="ARBA" id="ARBA00032605"/>
    </source>
</evidence>
<evidence type="ECO:0000256" key="18">
    <source>
        <dbReference type="ARBA" id="ARBA00049504"/>
    </source>
</evidence>
<comment type="subcellular location">
    <subcellularLocation>
        <location evidence="2 19">Cell membrane</location>
        <topology evidence="2 19">Multi-pass membrane protein</topology>
    </subcellularLocation>
</comment>
<comment type="function">
    <text evidence="14 19">Joins adenosylcobinamide-GDP and alpha-ribazole to generate adenosylcobalamin (Ado-cobalamin). Also synthesizes adenosylcobalamin 5'-phosphate from adenosylcobinamide-GDP and alpha-ribazole 5'-phosphate.</text>
</comment>
<feature type="transmembrane region" description="Helical" evidence="19">
    <location>
        <begin position="57"/>
        <end position="77"/>
    </location>
</feature>
<evidence type="ECO:0000256" key="16">
    <source>
        <dbReference type="ARBA" id="ARBA00032853"/>
    </source>
</evidence>
<evidence type="ECO:0000256" key="9">
    <source>
        <dbReference type="ARBA" id="ARBA00022679"/>
    </source>
</evidence>
<evidence type="ECO:0000256" key="13">
    <source>
        <dbReference type="ARBA" id="ARBA00023136"/>
    </source>
</evidence>
<dbReference type="RefSeq" id="WP_386366885.1">
    <property type="nucleotide sequence ID" value="NZ_JBHRXZ010000026.1"/>
</dbReference>
<comment type="catalytic activity">
    <reaction evidence="18 19">
        <text>alpha-ribazole 5'-phosphate + adenosylcob(III)inamide-GDP = adenosylcob(III)alamin 5'-phosphate + GMP + H(+)</text>
        <dbReference type="Rhea" id="RHEA:23560"/>
        <dbReference type="ChEBI" id="CHEBI:15378"/>
        <dbReference type="ChEBI" id="CHEBI:57918"/>
        <dbReference type="ChEBI" id="CHEBI:58115"/>
        <dbReference type="ChEBI" id="CHEBI:60487"/>
        <dbReference type="ChEBI" id="CHEBI:60493"/>
        <dbReference type="EC" id="2.7.8.26"/>
    </reaction>
</comment>
<evidence type="ECO:0000256" key="1">
    <source>
        <dbReference type="ARBA" id="ARBA00001946"/>
    </source>
</evidence>
<evidence type="ECO:0000256" key="4">
    <source>
        <dbReference type="ARBA" id="ARBA00010561"/>
    </source>
</evidence>
<evidence type="ECO:0000256" key="14">
    <source>
        <dbReference type="ARBA" id="ARBA00025228"/>
    </source>
</evidence>
<dbReference type="InterPro" id="IPR003805">
    <property type="entry name" value="CobS"/>
</dbReference>
<keyword evidence="8 19" id="KW-0169">Cobalamin biosynthesis</keyword>
<keyword evidence="12 19" id="KW-1133">Transmembrane helix</keyword>
<feature type="transmembrane region" description="Helical" evidence="19">
    <location>
        <begin position="178"/>
        <end position="209"/>
    </location>
</feature>
<evidence type="ECO:0000256" key="6">
    <source>
        <dbReference type="ARBA" id="ARBA00015850"/>
    </source>
</evidence>
<evidence type="ECO:0000256" key="3">
    <source>
        <dbReference type="ARBA" id="ARBA00004663"/>
    </source>
</evidence>
<protein>
    <recommendedName>
        <fullName evidence="6 19">Adenosylcobinamide-GDP ribazoletransferase</fullName>
        <ecNumber evidence="5 19">2.7.8.26</ecNumber>
    </recommendedName>
    <alternativeName>
        <fullName evidence="16 19">Cobalamin synthase</fullName>
    </alternativeName>
    <alternativeName>
        <fullName evidence="15 19">Cobalamin-5'-phosphate synthase</fullName>
    </alternativeName>
</protein>
<dbReference type="Proteomes" id="UP001595630">
    <property type="component" value="Unassembled WGS sequence"/>
</dbReference>
<proteinExistence type="inferred from homology"/>
<keyword evidence="7 19" id="KW-1003">Cell membrane</keyword>
<dbReference type="PANTHER" id="PTHR34148:SF1">
    <property type="entry name" value="ADENOSYLCOBINAMIDE-GDP RIBAZOLETRANSFERASE"/>
    <property type="match status" value="1"/>
</dbReference>
<evidence type="ECO:0000256" key="17">
    <source>
        <dbReference type="ARBA" id="ARBA00048623"/>
    </source>
</evidence>
<name>A0ABV7T849_9GAMM</name>
<dbReference type="NCBIfam" id="TIGR00317">
    <property type="entry name" value="cobS"/>
    <property type="match status" value="1"/>
</dbReference>
<feature type="transmembrane region" description="Helical" evidence="19">
    <location>
        <begin position="110"/>
        <end position="129"/>
    </location>
</feature>
<evidence type="ECO:0000256" key="11">
    <source>
        <dbReference type="ARBA" id="ARBA00022842"/>
    </source>
</evidence>
<gene>
    <name evidence="19" type="primary">cobS</name>
    <name evidence="20" type="ORF">ACFOMF_16440</name>
</gene>
<dbReference type="NCBIfam" id="NF001278">
    <property type="entry name" value="PRK00235.1-5"/>
    <property type="match status" value="1"/>
</dbReference>
<evidence type="ECO:0000256" key="5">
    <source>
        <dbReference type="ARBA" id="ARBA00013200"/>
    </source>
</evidence>
<evidence type="ECO:0000313" key="21">
    <source>
        <dbReference type="Proteomes" id="UP001595630"/>
    </source>
</evidence>
<keyword evidence="10 19" id="KW-0812">Transmembrane</keyword>
<evidence type="ECO:0000256" key="12">
    <source>
        <dbReference type="ARBA" id="ARBA00022989"/>
    </source>
</evidence>
<evidence type="ECO:0000313" key="20">
    <source>
        <dbReference type="EMBL" id="MFC3609365.1"/>
    </source>
</evidence>
<dbReference type="GO" id="GO:0051073">
    <property type="term" value="F:adenosylcobinamide-GDP ribazoletransferase activity"/>
    <property type="evidence" value="ECO:0007669"/>
    <property type="project" value="UniProtKB-EC"/>
</dbReference>
<sequence length="242" mass="24905">MQAFLIAARFLTTLPFPQPSSYEPALIGRSAIHYPLVGLILGSLLGLAALLLASSPVLLQAALLLSLWVLLTGALHLDGLADSADAWLGGLGSRERTLAIMQDPRSGPTAVVTLLLVLLVQFSAITALLERGQFQALLIATVLGRASLLALFLTTPYARPGGLGAAIAQHLPRRQASTALGIALAAVILLGGAQGVVACIVAAGLLWLIRRGLMQRLGGTTGDTAGALLVLTECAVLVVCAI</sequence>
<comment type="cofactor">
    <cofactor evidence="1 19">
        <name>Mg(2+)</name>
        <dbReference type="ChEBI" id="CHEBI:18420"/>
    </cofactor>
</comment>
<dbReference type="HAMAP" id="MF_00719">
    <property type="entry name" value="CobS"/>
    <property type="match status" value="1"/>
</dbReference>
<evidence type="ECO:0000256" key="10">
    <source>
        <dbReference type="ARBA" id="ARBA00022692"/>
    </source>
</evidence>
<keyword evidence="9 19" id="KW-0808">Transferase</keyword>
<evidence type="ECO:0000256" key="19">
    <source>
        <dbReference type="HAMAP-Rule" id="MF_00719"/>
    </source>
</evidence>
<dbReference type="Pfam" id="PF02654">
    <property type="entry name" value="CobS"/>
    <property type="match status" value="1"/>
</dbReference>
<keyword evidence="21" id="KW-1185">Reference proteome</keyword>
<dbReference type="EMBL" id="JBHRXZ010000026">
    <property type="protein sequence ID" value="MFC3609365.1"/>
    <property type="molecule type" value="Genomic_DNA"/>
</dbReference>
<evidence type="ECO:0000256" key="8">
    <source>
        <dbReference type="ARBA" id="ARBA00022573"/>
    </source>
</evidence>
<comment type="pathway">
    <text evidence="3 19">Cofactor biosynthesis; adenosylcobalamin biosynthesis; adenosylcobalamin from cob(II)yrinate a,c-diamide: step 7/7.</text>
</comment>
<feature type="transmembrane region" description="Helical" evidence="19">
    <location>
        <begin position="136"/>
        <end position="158"/>
    </location>
</feature>
<dbReference type="PANTHER" id="PTHR34148">
    <property type="entry name" value="ADENOSYLCOBINAMIDE-GDP RIBAZOLETRANSFERASE"/>
    <property type="match status" value="1"/>
</dbReference>
<comment type="catalytic activity">
    <reaction evidence="17 19">
        <text>alpha-ribazole + adenosylcob(III)inamide-GDP = adenosylcob(III)alamin + GMP + H(+)</text>
        <dbReference type="Rhea" id="RHEA:16049"/>
        <dbReference type="ChEBI" id="CHEBI:10329"/>
        <dbReference type="ChEBI" id="CHEBI:15378"/>
        <dbReference type="ChEBI" id="CHEBI:18408"/>
        <dbReference type="ChEBI" id="CHEBI:58115"/>
        <dbReference type="ChEBI" id="CHEBI:60487"/>
        <dbReference type="EC" id="2.7.8.26"/>
    </reaction>
</comment>
<evidence type="ECO:0000256" key="7">
    <source>
        <dbReference type="ARBA" id="ARBA00022475"/>
    </source>
</evidence>
<evidence type="ECO:0000256" key="2">
    <source>
        <dbReference type="ARBA" id="ARBA00004651"/>
    </source>
</evidence>
<keyword evidence="13 19" id="KW-0472">Membrane</keyword>